<dbReference type="InterPro" id="IPR022813">
    <property type="entry name" value="SecD/SecF_arch_bac"/>
</dbReference>
<gene>
    <name evidence="9 11" type="primary">secF</name>
    <name evidence="11" type="ORF">FFODKBPE_00504</name>
</gene>
<feature type="transmembrane region" description="Helical" evidence="9">
    <location>
        <begin position="186"/>
        <end position="206"/>
    </location>
</feature>
<dbReference type="GO" id="GO:0065002">
    <property type="term" value="P:intracellular protein transmembrane transport"/>
    <property type="evidence" value="ECO:0007669"/>
    <property type="project" value="UniProtKB-UniRule"/>
</dbReference>
<keyword evidence="5 9" id="KW-0653">Protein transport</keyword>
<evidence type="ECO:0000256" key="1">
    <source>
        <dbReference type="ARBA" id="ARBA00004651"/>
    </source>
</evidence>
<dbReference type="GO" id="GO:0006605">
    <property type="term" value="P:protein targeting"/>
    <property type="evidence" value="ECO:0007669"/>
    <property type="project" value="UniProtKB-UniRule"/>
</dbReference>
<evidence type="ECO:0000256" key="8">
    <source>
        <dbReference type="ARBA" id="ARBA00023136"/>
    </source>
</evidence>
<dbReference type="PANTHER" id="PTHR30081">
    <property type="entry name" value="PROTEIN-EXPORT MEMBRANE PROTEIN SEC"/>
    <property type="match status" value="1"/>
</dbReference>
<dbReference type="HAMAP" id="MF_01464_A">
    <property type="entry name" value="SecF_A"/>
    <property type="match status" value="1"/>
</dbReference>
<comment type="function">
    <text evidence="9">Involved in protein export.</text>
</comment>
<sequence>MDRIDDIIDAYFNKFTIKQSIIIPLVVVVISLLILTATTLTVGTPVKLGMEFVGGSAIILDTPESPGELQEAFSDYPLHSEPREHGNRKLLQFESMSQEKQNELTNFAVKEYGSENVEMRQVGEVFGKSQQIRAVQAVVIAFLLMAAVVLILFRKIIPAVTVIFAAFADILFAMAMMNIFGLTLTFGTFAAILMLIGYAVDTNLLLTNRVLKRRGDPMGQIKNAMKTGLTMTSTTLAALLVLFLISTISYLAVSSFTRIDIVRDIAVVLIFGLLADVMNTWMFNTGILRKYIIMSRGGR</sequence>
<dbReference type="Proteomes" id="UP000603056">
    <property type="component" value="Unassembled WGS sequence"/>
</dbReference>
<dbReference type="PANTHER" id="PTHR30081:SF8">
    <property type="entry name" value="PROTEIN TRANSLOCASE SUBUNIT SECF"/>
    <property type="match status" value="1"/>
</dbReference>
<name>A0A811TCV1_9EURY</name>
<accession>A0A811TCV1</accession>
<evidence type="ECO:0000256" key="4">
    <source>
        <dbReference type="ARBA" id="ARBA00022692"/>
    </source>
</evidence>
<feature type="transmembrane region" description="Helical" evidence="9">
    <location>
        <begin position="21"/>
        <end position="42"/>
    </location>
</feature>
<evidence type="ECO:0000313" key="12">
    <source>
        <dbReference type="Proteomes" id="UP000603056"/>
    </source>
</evidence>
<dbReference type="Gene3D" id="1.20.1640.10">
    <property type="entry name" value="Multidrug efflux transporter AcrB transmembrane domain"/>
    <property type="match status" value="1"/>
</dbReference>
<feature type="transmembrane region" description="Helical" evidence="9">
    <location>
        <begin position="265"/>
        <end position="287"/>
    </location>
</feature>
<feature type="transmembrane region" description="Helical" evidence="9">
    <location>
        <begin position="134"/>
        <end position="153"/>
    </location>
</feature>
<dbReference type="InterPro" id="IPR024921">
    <property type="entry name" value="SecF_arc"/>
</dbReference>
<evidence type="ECO:0000256" key="2">
    <source>
        <dbReference type="ARBA" id="ARBA00022448"/>
    </source>
</evidence>
<keyword evidence="8 9" id="KW-0472">Membrane</keyword>
<dbReference type="EMBL" id="CAJHIP010000022">
    <property type="protein sequence ID" value="CAD6493463.1"/>
    <property type="molecule type" value="Genomic_DNA"/>
</dbReference>
<keyword evidence="4 9" id="KW-0812">Transmembrane</keyword>
<reference evidence="11" key="1">
    <citation type="submission" date="2020-10" db="EMBL/GenBank/DDBJ databases">
        <authorList>
            <person name="Hahn C.J."/>
            <person name="Laso-Perez R."/>
            <person name="Vulcano F."/>
            <person name="Vaziourakis K.-M."/>
            <person name="Stokke R."/>
            <person name="Steen I.H."/>
            <person name="Teske A."/>
            <person name="Boetius A."/>
            <person name="Liebeke M."/>
            <person name="Amann R."/>
            <person name="Knittel K."/>
        </authorList>
    </citation>
    <scope>NUCLEOTIDE SEQUENCE</scope>
    <source>
        <strain evidence="11">Gfbio:e3339647-f889-4370-9287-4fb5cb688e4c:AG394J04_GoMArc1</strain>
    </source>
</reference>
<protein>
    <recommendedName>
        <fullName evidence="9">Protein-export membrane protein SecF</fullName>
    </recommendedName>
</protein>
<evidence type="ECO:0000256" key="7">
    <source>
        <dbReference type="ARBA" id="ARBA00023010"/>
    </source>
</evidence>
<keyword evidence="7 9" id="KW-0811">Translocation</keyword>
<evidence type="ECO:0000259" key="10">
    <source>
        <dbReference type="Pfam" id="PF02355"/>
    </source>
</evidence>
<comment type="caution">
    <text evidence="11">The sequence shown here is derived from an EMBL/GenBank/DDBJ whole genome shotgun (WGS) entry which is preliminary data.</text>
</comment>
<feature type="domain" description="Protein export membrane protein SecD/SecF C-terminal" evidence="10">
    <location>
        <begin position="113"/>
        <end position="291"/>
    </location>
</feature>
<evidence type="ECO:0000256" key="9">
    <source>
        <dbReference type="HAMAP-Rule" id="MF_01464"/>
    </source>
</evidence>
<comment type="subcellular location">
    <subcellularLocation>
        <location evidence="1 9">Cell membrane</location>
        <topology evidence="1 9">Multi-pass membrane protein</topology>
    </subcellularLocation>
</comment>
<comment type="subunit">
    <text evidence="9">Part of the protein translocation apparatus. Forms a complex with SecD.</text>
</comment>
<evidence type="ECO:0000313" key="11">
    <source>
        <dbReference type="EMBL" id="CAD6493463.1"/>
    </source>
</evidence>
<feature type="transmembrane region" description="Helical" evidence="9">
    <location>
        <begin position="160"/>
        <end position="180"/>
    </location>
</feature>
<keyword evidence="3 9" id="KW-1003">Cell membrane</keyword>
<dbReference type="GO" id="GO:0005886">
    <property type="term" value="C:plasma membrane"/>
    <property type="evidence" value="ECO:0007669"/>
    <property type="project" value="UniProtKB-SubCell"/>
</dbReference>
<dbReference type="NCBIfam" id="NF006354">
    <property type="entry name" value="PRK08578.1-2"/>
    <property type="match status" value="1"/>
</dbReference>
<dbReference type="AlphaFoldDB" id="A0A811TCV1"/>
<evidence type="ECO:0000256" key="5">
    <source>
        <dbReference type="ARBA" id="ARBA00022927"/>
    </source>
</evidence>
<dbReference type="SUPFAM" id="SSF82866">
    <property type="entry name" value="Multidrug efflux transporter AcrB transmembrane domain"/>
    <property type="match status" value="1"/>
</dbReference>
<feature type="transmembrane region" description="Helical" evidence="9">
    <location>
        <begin position="227"/>
        <end position="253"/>
    </location>
</feature>
<dbReference type="InterPro" id="IPR048634">
    <property type="entry name" value="SecD_SecF_C"/>
</dbReference>
<organism evidence="11 12">
    <name type="scientific">Candidatus Argoarchaeum ethanivorans</name>
    <dbReference type="NCBI Taxonomy" id="2608793"/>
    <lineage>
        <taxon>Archaea</taxon>
        <taxon>Methanobacteriati</taxon>
        <taxon>Methanobacteriota</taxon>
        <taxon>Stenosarchaea group</taxon>
        <taxon>Methanomicrobia</taxon>
        <taxon>Methanosarcinales</taxon>
        <taxon>Methanosarcinales incertae sedis</taxon>
        <taxon>GOM Arc I cluster</taxon>
        <taxon>Candidatus Argoarchaeum</taxon>
    </lineage>
</organism>
<dbReference type="Pfam" id="PF02355">
    <property type="entry name" value="SecD_SecF_C"/>
    <property type="match status" value="1"/>
</dbReference>
<evidence type="ECO:0000256" key="6">
    <source>
        <dbReference type="ARBA" id="ARBA00022989"/>
    </source>
</evidence>
<proteinExistence type="inferred from homology"/>
<comment type="similarity">
    <text evidence="9">Belongs to the SecD/SecF family. SecF subfamily.</text>
</comment>
<keyword evidence="2 9" id="KW-0813">Transport</keyword>
<keyword evidence="6 9" id="KW-1133">Transmembrane helix</keyword>
<evidence type="ECO:0000256" key="3">
    <source>
        <dbReference type="ARBA" id="ARBA00022475"/>
    </source>
</evidence>